<reference evidence="4 5" key="1">
    <citation type="journal article" date="2016" name="Genome Biol. Evol.">
        <title>Gene Family Evolution Reflects Adaptation to Soil Environmental Stressors in the Genome of the Collembolan Orchesella cincta.</title>
        <authorList>
            <person name="Faddeeva-Vakhrusheva A."/>
            <person name="Derks M.F."/>
            <person name="Anvar S.Y."/>
            <person name="Agamennone V."/>
            <person name="Suring W."/>
            <person name="Smit S."/>
            <person name="van Straalen N.M."/>
            <person name="Roelofs D."/>
        </authorList>
    </citation>
    <scope>NUCLEOTIDE SEQUENCE [LARGE SCALE GENOMIC DNA]</scope>
    <source>
        <tissue evidence="4">Mixed pool</tissue>
    </source>
</reference>
<feature type="compositionally biased region" description="Low complexity" evidence="2">
    <location>
        <begin position="229"/>
        <end position="253"/>
    </location>
</feature>
<dbReference type="GO" id="GO:0005737">
    <property type="term" value="C:cytoplasm"/>
    <property type="evidence" value="ECO:0007669"/>
    <property type="project" value="TreeGrafter"/>
</dbReference>
<feature type="compositionally biased region" description="Low complexity" evidence="2">
    <location>
        <begin position="520"/>
        <end position="537"/>
    </location>
</feature>
<feature type="compositionally biased region" description="Basic and acidic residues" evidence="2">
    <location>
        <begin position="472"/>
        <end position="495"/>
    </location>
</feature>
<evidence type="ECO:0000259" key="3">
    <source>
        <dbReference type="PROSITE" id="PS51089"/>
    </source>
</evidence>
<dbReference type="Proteomes" id="UP000094527">
    <property type="component" value="Unassembled WGS sequence"/>
</dbReference>
<dbReference type="SMART" id="SM00262">
    <property type="entry name" value="GEL"/>
    <property type="match status" value="4"/>
</dbReference>
<dbReference type="Pfam" id="PF02209">
    <property type="entry name" value="VHP"/>
    <property type="match status" value="1"/>
</dbReference>
<dbReference type="GO" id="GO:0005546">
    <property type="term" value="F:phosphatidylinositol-4,5-bisphosphate binding"/>
    <property type="evidence" value="ECO:0007669"/>
    <property type="project" value="TreeGrafter"/>
</dbReference>
<feature type="region of interest" description="Disordered" evidence="2">
    <location>
        <begin position="191"/>
        <end position="309"/>
    </location>
</feature>
<proteinExistence type="inferred from homology"/>
<feature type="region of interest" description="Disordered" evidence="2">
    <location>
        <begin position="1"/>
        <end position="61"/>
    </location>
</feature>
<dbReference type="SUPFAM" id="SSF55753">
    <property type="entry name" value="Actin depolymerizing proteins"/>
    <property type="match status" value="4"/>
</dbReference>
<feature type="domain" description="HP" evidence="3">
    <location>
        <begin position="1349"/>
        <end position="1410"/>
    </location>
</feature>
<dbReference type="InterPro" id="IPR036886">
    <property type="entry name" value="Villin_headpiece_dom_sf"/>
</dbReference>
<evidence type="ECO:0000256" key="1">
    <source>
        <dbReference type="ARBA" id="ARBA00008418"/>
    </source>
</evidence>
<dbReference type="InterPro" id="IPR007123">
    <property type="entry name" value="Gelsolin-like_dom"/>
</dbReference>
<sequence>MRKTRRSELQSIPDSPEECSSSSSDARSTSQGFSTPSSPPEELYSASTPSSCSEPNVLKKPSIPNILVLDPVVIVSNSPTDPDASVRRRPSSILKKRDSSSEEPHNTLSCLGNSTSVSGRRQLQEEIKEATVAAASSLTKHKAKRRNSAETSFSSEYGHGILKHSCSSLSVDGGSSTDEFKSILKNPSCRRSSLGSNIHTAHQNRPRFSDDYDYAQPGCKRSILKRKSSTSSSQPDVSSSSRYSSISNYSSRESISEPDPKPILKKKSSSEEISDSDYNSTSVTPPPPRPILKKTSSESIPIVVSTSNQEQPIKGCLKKPCKSFDESTLYCDNNVGSNLECSAEKSIMRKSSPHVCSVKKCEEDNTSEEEEHMEESVITRRGSSSSFSYKRRNTDYPDSSGDSTTSPAVPVSPPGKKGQGISQKIAALQISGESSWKKRVSKPNPEIEITEGEKRNGILANRLSMLETSQESWRKRVGEKDAKDFTVQGKLERAGKSSSSESEVPKKKQSFKNPFKMRGTPPAQQPESPSTSSSQIVTVPVTKNDNETFTRFFAAAPTQSTQIPVIVEDESFNSVILPEDSRQLLATSSTHSHLSIEALAGLASKEDFTSVKLRRAQQEISAQYPYPMLIRVKGKRFVQTRLAAPEMSSINSGDNFILITQTKLYHVIGEYSNRMERSKSLDVVAHIVQKKEFGCHLHTKVVTLQEENVGTASWDSFFETLGCSKTKLRDDVLLGDEADEIYEVSVISRNKVWRVINADNVDERIVPLKEHWGVLPKHSLLQPQEVLIFDFGPEMYVWSGKQAAPDKKKLAYSLAQEMFELEGLGKEFDDVRGGKQSKEIVRRPNWCWLRKVNQFMEPILFIEKFFDWPEDVGRIRIAKRDSINSEPKQFSELVSCSPEMLIQEFTDVSLVLEGFDVKRGRTCVDHLERRSYNITTTNLSKWVISEFSKSEVAAEQIGHFNAGSTYVIRWQYTISFVGKDLKGRDSKHNMHVIGGRDRCAYFFWHGKKSKITEQGASALMTVEMDDLEEKRDDYRGISRGPQIRVEQNYEPPAFLSLFKGNMFIHDSSYTNNMIRLYVVLGDEELEAHFMEVECSVRSFRSNGCFLLFDLERKTLYIWIGSAALPEIKNFALTGGTHALKNGNWCNPITKVVTLKQSHETESFWSVLTGSSHALKWPLQLNQQVTVEMFRFTTINGKFEAIPVISPRRSTLLQEPFPLIQEDLYNASQPSIFLVLSPENTVFVWQGWRRAVKREFVPDDEEPCNLVDSIPLTTIWPKYRVCSVETGLKYAESRGSKQAYYVYAGLEPPEFLSVFPYWDEQTCKEAYDYHVNEGKKMHEKVSLSLLLEELTATRTYTIEELMEKPEGVDLSRLEDYVSDQDFERLFSMPRAQFSGLQAWRKTELKKSVGLF</sequence>
<dbReference type="SMART" id="SM00153">
    <property type="entry name" value="VHP"/>
    <property type="match status" value="1"/>
</dbReference>
<feature type="compositionally biased region" description="Acidic residues" evidence="2">
    <location>
        <begin position="364"/>
        <end position="373"/>
    </location>
</feature>
<dbReference type="GO" id="GO:0015629">
    <property type="term" value="C:actin cytoskeleton"/>
    <property type="evidence" value="ECO:0007669"/>
    <property type="project" value="TreeGrafter"/>
</dbReference>
<dbReference type="Gene3D" id="3.40.20.10">
    <property type="entry name" value="Severin"/>
    <property type="match status" value="5"/>
</dbReference>
<feature type="region of interest" description="Disordered" evidence="2">
    <location>
        <begin position="353"/>
        <end position="453"/>
    </location>
</feature>
<protein>
    <submittedName>
        <fullName evidence="4">Supervillin</fullName>
    </submittedName>
</protein>
<feature type="compositionally biased region" description="Polar residues" evidence="2">
    <location>
        <begin position="191"/>
        <end position="203"/>
    </location>
</feature>
<dbReference type="GO" id="GO:0051014">
    <property type="term" value="P:actin filament severing"/>
    <property type="evidence" value="ECO:0007669"/>
    <property type="project" value="TreeGrafter"/>
</dbReference>
<feature type="compositionally biased region" description="Basic and acidic residues" evidence="2">
    <location>
        <begin position="95"/>
        <end position="105"/>
    </location>
</feature>
<dbReference type="Gene3D" id="1.10.950.10">
    <property type="entry name" value="Villin headpiece domain"/>
    <property type="match status" value="1"/>
</dbReference>
<organism evidence="4 5">
    <name type="scientific">Orchesella cincta</name>
    <name type="common">Springtail</name>
    <name type="synonym">Podura cincta</name>
    <dbReference type="NCBI Taxonomy" id="48709"/>
    <lineage>
        <taxon>Eukaryota</taxon>
        <taxon>Metazoa</taxon>
        <taxon>Ecdysozoa</taxon>
        <taxon>Arthropoda</taxon>
        <taxon>Hexapoda</taxon>
        <taxon>Collembola</taxon>
        <taxon>Entomobryomorpha</taxon>
        <taxon>Entomobryoidea</taxon>
        <taxon>Orchesellidae</taxon>
        <taxon>Orchesellinae</taxon>
        <taxon>Orchesella</taxon>
    </lineage>
</organism>
<evidence type="ECO:0000256" key="2">
    <source>
        <dbReference type="SAM" id="MobiDB-lite"/>
    </source>
</evidence>
<dbReference type="GO" id="GO:0008154">
    <property type="term" value="P:actin polymerization or depolymerization"/>
    <property type="evidence" value="ECO:0007669"/>
    <property type="project" value="TreeGrafter"/>
</dbReference>
<feature type="region of interest" description="Disordered" evidence="2">
    <location>
        <begin position="470"/>
        <end position="537"/>
    </location>
</feature>
<dbReference type="STRING" id="48709.A0A1D2NK19"/>
<dbReference type="SUPFAM" id="SSF47050">
    <property type="entry name" value="VHP, Villin headpiece domain"/>
    <property type="match status" value="1"/>
</dbReference>
<dbReference type="GO" id="GO:0051015">
    <property type="term" value="F:actin filament binding"/>
    <property type="evidence" value="ECO:0007669"/>
    <property type="project" value="InterPro"/>
</dbReference>
<dbReference type="PANTHER" id="PTHR11977:SF45">
    <property type="entry name" value="SUPERVILLIN"/>
    <property type="match status" value="1"/>
</dbReference>
<dbReference type="Pfam" id="PF00626">
    <property type="entry name" value="Gelsolin"/>
    <property type="match status" value="2"/>
</dbReference>
<dbReference type="PANTHER" id="PTHR11977">
    <property type="entry name" value="VILLIN"/>
    <property type="match status" value="1"/>
</dbReference>
<feature type="compositionally biased region" description="Low complexity" evidence="2">
    <location>
        <begin position="11"/>
        <end position="30"/>
    </location>
</feature>
<comment type="caution">
    <text evidence="4">The sequence shown here is derived from an EMBL/GenBank/DDBJ whole genome shotgun (WGS) entry which is preliminary data.</text>
</comment>
<name>A0A1D2NK19_ORCCI</name>
<keyword evidence="5" id="KW-1185">Reference proteome</keyword>
<dbReference type="EMBL" id="LJIJ01000025">
    <property type="protein sequence ID" value="ODN05316.1"/>
    <property type="molecule type" value="Genomic_DNA"/>
</dbReference>
<feature type="compositionally biased region" description="Polar residues" evidence="2">
    <location>
        <begin position="45"/>
        <end position="54"/>
    </location>
</feature>
<dbReference type="InterPro" id="IPR003128">
    <property type="entry name" value="Villin_headpiece"/>
</dbReference>
<accession>A0A1D2NK19</accession>
<gene>
    <name evidence="4" type="ORF">Ocin01_01375</name>
</gene>
<dbReference type="OrthoDB" id="28894at2759"/>
<dbReference type="GO" id="GO:0051016">
    <property type="term" value="P:barbed-end actin filament capping"/>
    <property type="evidence" value="ECO:0007669"/>
    <property type="project" value="TreeGrafter"/>
</dbReference>
<dbReference type="PROSITE" id="PS51089">
    <property type="entry name" value="HP"/>
    <property type="match status" value="1"/>
</dbReference>
<evidence type="ECO:0000313" key="5">
    <source>
        <dbReference type="Proteomes" id="UP000094527"/>
    </source>
</evidence>
<comment type="similarity">
    <text evidence="1">Belongs to the villin/gelsolin family.</text>
</comment>
<dbReference type="InterPro" id="IPR007122">
    <property type="entry name" value="Villin/Gelsolin"/>
</dbReference>
<evidence type="ECO:0000313" key="4">
    <source>
        <dbReference type="EMBL" id="ODN05316.1"/>
    </source>
</evidence>
<dbReference type="InterPro" id="IPR029006">
    <property type="entry name" value="ADF-H/Gelsolin-like_dom_sf"/>
</dbReference>
<feature type="region of interest" description="Disordered" evidence="2">
    <location>
        <begin position="75"/>
        <end position="120"/>
    </location>
</feature>
<feature type="compositionally biased region" description="Polar residues" evidence="2">
    <location>
        <begin position="106"/>
        <end position="120"/>
    </location>
</feature>